<accession>A0AAW1QQ01</accession>
<feature type="coiled-coil region" evidence="2">
    <location>
        <begin position="91"/>
        <end position="229"/>
    </location>
</feature>
<dbReference type="PANTHER" id="PTHR21683:SF2">
    <property type="entry name" value="COILED-COIL DOMAIN-CONTAINING PROTEIN 42 LIKE-2-LIKE"/>
    <property type="match status" value="1"/>
</dbReference>
<dbReference type="Proteomes" id="UP001489004">
    <property type="component" value="Unassembled WGS sequence"/>
</dbReference>
<dbReference type="InterPro" id="IPR025252">
    <property type="entry name" value="DUF4200"/>
</dbReference>
<dbReference type="AlphaFoldDB" id="A0AAW1QQ01"/>
<evidence type="ECO:0000313" key="5">
    <source>
        <dbReference type="EMBL" id="KAK9823584.1"/>
    </source>
</evidence>
<keyword evidence="6" id="KW-1185">Reference proteome</keyword>
<organism evidence="5 6">
    <name type="scientific">[Myrmecia] bisecta</name>
    <dbReference type="NCBI Taxonomy" id="41462"/>
    <lineage>
        <taxon>Eukaryota</taxon>
        <taxon>Viridiplantae</taxon>
        <taxon>Chlorophyta</taxon>
        <taxon>core chlorophytes</taxon>
        <taxon>Trebouxiophyceae</taxon>
        <taxon>Trebouxiales</taxon>
        <taxon>Trebouxiaceae</taxon>
        <taxon>Myrmecia</taxon>
    </lineage>
</organism>
<protein>
    <recommendedName>
        <fullName evidence="4">DUF4200 domain-containing protein</fullName>
    </recommendedName>
</protein>
<sequence length="317" mass="37105">MESSQFLSTVQRKKMVPHTLVLEHVSPATRLLEKRRQMFEVQEALEQQKQEFHRKEEVFKRREEGLKKKDLELQESLIRFSKFLQENDSKRMRALKKAQDERKTREEKEREVEQLMKLMDELRVQKDEVQEILNKNLKYQHYLEAVLETADEFHEIGDLMSRHATLEATNDDLKEQQNQAAELAEQTRSDLVAYTKAKTDEILNLNNMISRLKKELESYEQESYAQEAKKDYSLQVASQKTLEYGQVCMSTDNLFHRCRQRSKVAHANETNPLAQLDVIGNFVSDLGTIIKQQVKAGTMPGGVPSSMTQRLDKMQLQ</sequence>
<comment type="caution">
    <text evidence="5">The sequence shown here is derived from an EMBL/GenBank/DDBJ whole genome shotgun (WGS) entry which is preliminary data.</text>
</comment>
<evidence type="ECO:0000256" key="2">
    <source>
        <dbReference type="SAM" id="Coils"/>
    </source>
</evidence>
<dbReference type="PANTHER" id="PTHR21683">
    <property type="entry name" value="COILED-COIL DOMAIN-CONTAINING PROTEIN 42 LIKE-2-LIKE-RELATED"/>
    <property type="match status" value="1"/>
</dbReference>
<evidence type="ECO:0000259" key="4">
    <source>
        <dbReference type="Pfam" id="PF13863"/>
    </source>
</evidence>
<dbReference type="EMBL" id="JALJOR010000002">
    <property type="protein sequence ID" value="KAK9823584.1"/>
    <property type="molecule type" value="Genomic_DNA"/>
</dbReference>
<evidence type="ECO:0000256" key="1">
    <source>
        <dbReference type="ARBA" id="ARBA00023054"/>
    </source>
</evidence>
<dbReference type="InterPro" id="IPR051147">
    <property type="entry name" value="CFAP_domain-containing"/>
</dbReference>
<gene>
    <name evidence="5" type="ORF">WJX72_003990</name>
</gene>
<name>A0AAW1QQ01_9CHLO</name>
<reference evidence="5 6" key="1">
    <citation type="journal article" date="2024" name="Nat. Commun.">
        <title>Phylogenomics reveals the evolutionary origins of lichenization in chlorophyte algae.</title>
        <authorList>
            <person name="Puginier C."/>
            <person name="Libourel C."/>
            <person name="Otte J."/>
            <person name="Skaloud P."/>
            <person name="Haon M."/>
            <person name="Grisel S."/>
            <person name="Petersen M."/>
            <person name="Berrin J.G."/>
            <person name="Delaux P.M."/>
            <person name="Dal Grande F."/>
            <person name="Keller J."/>
        </authorList>
    </citation>
    <scope>NUCLEOTIDE SEQUENCE [LARGE SCALE GENOMIC DNA]</scope>
    <source>
        <strain evidence="5 6">SAG 2043</strain>
    </source>
</reference>
<feature type="domain" description="DUF4200" evidence="4">
    <location>
        <begin position="31"/>
        <end position="148"/>
    </location>
</feature>
<feature type="region of interest" description="Disordered" evidence="3">
    <location>
        <begin position="298"/>
        <end position="317"/>
    </location>
</feature>
<proteinExistence type="predicted"/>
<evidence type="ECO:0000313" key="6">
    <source>
        <dbReference type="Proteomes" id="UP001489004"/>
    </source>
</evidence>
<evidence type="ECO:0000256" key="3">
    <source>
        <dbReference type="SAM" id="MobiDB-lite"/>
    </source>
</evidence>
<keyword evidence="1 2" id="KW-0175">Coiled coil</keyword>
<dbReference type="GO" id="GO:0005856">
    <property type="term" value="C:cytoskeleton"/>
    <property type="evidence" value="ECO:0007669"/>
    <property type="project" value="UniProtKB-ARBA"/>
</dbReference>
<dbReference type="Pfam" id="PF13863">
    <property type="entry name" value="DUF4200"/>
    <property type="match status" value="1"/>
</dbReference>